<evidence type="ECO:0008006" key="2">
    <source>
        <dbReference type="Google" id="ProtNLM"/>
    </source>
</evidence>
<dbReference type="AlphaFoldDB" id="X1EMR0"/>
<proteinExistence type="predicted"/>
<sequence>MSGNYDVQQVCENGHQINDSCKQYPEHCQKFCDKCGAQTITTCLHCNTEIRGYFIVPGVYGGGADVPSHCHNCGKPYPWTKNKIMTAIQIFAEFGNLDDEEKKNIEKDINNIAKDIPQSELSAMRIKRIWEKYGRIAYNVIMEFTSKTASEILKNP</sequence>
<evidence type="ECO:0000313" key="1">
    <source>
        <dbReference type="EMBL" id="GAH33867.1"/>
    </source>
</evidence>
<dbReference type="InterPro" id="IPR016891">
    <property type="entry name" value="DUF2321"/>
</dbReference>
<organism evidence="1">
    <name type="scientific">marine sediment metagenome</name>
    <dbReference type="NCBI Taxonomy" id="412755"/>
    <lineage>
        <taxon>unclassified sequences</taxon>
        <taxon>metagenomes</taxon>
        <taxon>ecological metagenomes</taxon>
    </lineage>
</organism>
<reference evidence="1" key="1">
    <citation type="journal article" date="2014" name="Front. Microbiol.">
        <title>High frequency of phylogenetically diverse reductive dehalogenase-homologous genes in deep subseafloor sedimentary metagenomes.</title>
        <authorList>
            <person name="Kawai M."/>
            <person name="Futagami T."/>
            <person name="Toyoda A."/>
            <person name="Takaki Y."/>
            <person name="Nishi S."/>
            <person name="Hori S."/>
            <person name="Arai W."/>
            <person name="Tsubouchi T."/>
            <person name="Morono Y."/>
            <person name="Uchiyama I."/>
            <person name="Ito T."/>
            <person name="Fujiyama A."/>
            <person name="Inagaki F."/>
            <person name="Takami H."/>
        </authorList>
    </citation>
    <scope>NUCLEOTIDE SEQUENCE</scope>
    <source>
        <strain evidence="1">Expedition CK06-06</strain>
    </source>
</reference>
<name>X1EMR0_9ZZZZ</name>
<dbReference type="EMBL" id="BARU01010519">
    <property type="protein sequence ID" value="GAH33867.1"/>
    <property type="molecule type" value="Genomic_DNA"/>
</dbReference>
<dbReference type="Pfam" id="PF10083">
    <property type="entry name" value="DUF2321"/>
    <property type="match status" value="1"/>
</dbReference>
<comment type="caution">
    <text evidence="1">The sequence shown here is derived from an EMBL/GenBank/DDBJ whole genome shotgun (WGS) entry which is preliminary data.</text>
</comment>
<gene>
    <name evidence="1" type="ORF">S03H2_20035</name>
</gene>
<accession>X1EMR0</accession>
<protein>
    <recommendedName>
        <fullName evidence="2">DUF2321 domain-containing protein</fullName>
    </recommendedName>
</protein>